<proteinExistence type="predicted"/>
<sequence length="184" mass="21035">MNKKTRKIRCKNKKFKGGSSLFNRMGLSKSTRRIHPSNPSNPLINSKNNSPESAKSSDGNKPFNSQNNGNKQPIQLSNIRVIESGHFVLLSGETVYIIEAGRGLDKRFFEFPYTQNTQIPFNHIESVVINERTVPIYGDVPFRYIFYNVDENKPETRGSGNYSCFIYLAKKMVKINGETFYIKI</sequence>
<name>A0A6C0CZT9_9ZZZZ</name>
<organism evidence="2">
    <name type="scientific">viral metagenome</name>
    <dbReference type="NCBI Taxonomy" id="1070528"/>
    <lineage>
        <taxon>unclassified sequences</taxon>
        <taxon>metagenomes</taxon>
        <taxon>organismal metagenomes</taxon>
    </lineage>
</organism>
<accession>A0A6C0CZT9</accession>
<dbReference type="AlphaFoldDB" id="A0A6C0CZT9"/>
<evidence type="ECO:0000256" key="1">
    <source>
        <dbReference type="SAM" id="MobiDB-lite"/>
    </source>
</evidence>
<feature type="region of interest" description="Disordered" evidence="1">
    <location>
        <begin position="1"/>
        <end position="72"/>
    </location>
</feature>
<dbReference type="EMBL" id="MN739520">
    <property type="protein sequence ID" value="QHT10336.1"/>
    <property type="molecule type" value="Genomic_DNA"/>
</dbReference>
<feature type="compositionally biased region" description="Polar residues" evidence="1">
    <location>
        <begin position="37"/>
        <end position="72"/>
    </location>
</feature>
<evidence type="ECO:0000313" key="2">
    <source>
        <dbReference type="EMBL" id="QHT10336.1"/>
    </source>
</evidence>
<reference evidence="2" key="1">
    <citation type="journal article" date="2020" name="Nature">
        <title>Giant virus diversity and host interactions through global metagenomics.</title>
        <authorList>
            <person name="Schulz F."/>
            <person name="Roux S."/>
            <person name="Paez-Espino D."/>
            <person name="Jungbluth S."/>
            <person name="Walsh D.A."/>
            <person name="Denef V.J."/>
            <person name="McMahon K.D."/>
            <person name="Konstantinidis K.T."/>
            <person name="Eloe-Fadrosh E.A."/>
            <person name="Kyrpides N.C."/>
            <person name="Woyke T."/>
        </authorList>
    </citation>
    <scope>NUCLEOTIDE SEQUENCE</scope>
    <source>
        <strain evidence="2">GVMAG-M-3300023174-107</strain>
    </source>
</reference>
<protein>
    <submittedName>
        <fullName evidence="2">Uncharacterized protein</fullName>
    </submittedName>
</protein>
<feature type="compositionally biased region" description="Basic residues" evidence="1">
    <location>
        <begin position="1"/>
        <end position="16"/>
    </location>
</feature>